<organism evidence="8 9">
    <name type="scientific">Cardiocondyla obscurior</name>
    <dbReference type="NCBI Taxonomy" id="286306"/>
    <lineage>
        <taxon>Eukaryota</taxon>
        <taxon>Metazoa</taxon>
        <taxon>Ecdysozoa</taxon>
        <taxon>Arthropoda</taxon>
        <taxon>Hexapoda</taxon>
        <taxon>Insecta</taxon>
        <taxon>Pterygota</taxon>
        <taxon>Neoptera</taxon>
        <taxon>Endopterygota</taxon>
        <taxon>Hymenoptera</taxon>
        <taxon>Apocrita</taxon>
        <taxon>Aculeata</taxon>
        <taxon>Formicoidea</taxon>
        <taxon>Formicidae</taxon>
        <taxon>Myrmicinae</taxon>
        <taxon>Cardiocondyla</taxon>
    </lineage>
</organism>
<feature type="coiled-coil region" evidence="6">
    <location>
        <begin position="741"/>
        <end position="883"/>
    </location>
</feature>
<evidence type="ECO:0000256" key="4">
    <source>
        <dbReference type="ARBA" id="ARBA00023054"/>
    </source>
</evidence>
<evidence type="ECO:0008006" key="10">
    <source>
        <dbReference type="Google" id="ProtNLM"/>
    </source>
</evidence>
<evidence type="ECO:0000256" key="7">
    <source>
        <dbReference type="SAM" id="MobiDB-lite"/>
    </source>
</evidence>
<dbReference type="InterPro" id="IPR026099">
    <property type="entry name" value="Odf2-rel"/>
</dbReference>
<comment type="similarity">
    <text evidence="2">Belongs to the ODF2 family.</text>
</comment>
<proteinExistence type="inferred from homology"/>
<keyword evidence="3" id="KW-0963">Cytoplasm</keyword>
<dbReference type="PANTHER" id="PTHR23162">
    <property type="entry name" value="OUTER DENSE FIBER OF SPERM TAILS 2"/>
    <property type="match status" value="1"/>
</dbReference>
<evidence type="ECO:0000256" key="5">
    <source>
        <dbReference type="ARBA" id="ARBA00023212"/>
    </source>
</evidence>
<evidence type="ECO:0000256" key="6">
    <source>
        <dbReference type="SAM" id="Coils"/>
    </source>
</evidence>
<feature type="coiled-coil region" evidence="6">
    <location>
        <begin position="635"/>
        <end position="676"/>
    </location>
</feature>
<dbReference type="Proteomes" id="UP001430953">
    <property type="component" value="Unassembled WGS sequence"/>
</dbReference>
<feature type="coiled-coil region" evidence="6">
    <location>
        <begin position="909"/>
        <end position="1093"/>
    </location>
</feature>
<comment type="subcellular location">
    <subcellularLocation>
        <location evidence="1">Cytoplasm</location>
        <location evidence="1">Cytoskeleton</location>
        <location evidence="1">Microtubule organizing center</location>
        <location evidence="1">Centrosome</location>
    </subcellularLocation>
</comment>
<accession>A0AAW2EET6</accession>
<comment type="caution">
    <text evidence="8">The sequence shown here is derived from an EMBL/GenBank/DDBJ whole genome shotgun (WGS) entry which is preliminary data.</text>
</comment>
<feature type="compositionally biased region" description="Basic and acidic residues" evidence="7">
    <location>
        <begin position="251"/>
        <end position="268"/>
    </location>
</feature>
<evidence type="ECO:0000313" key="8">
    <source>
        <dbReference type="EMBL" id="KAL0101450.1"/>
    </source>
</evidence>
<protein>
    <recommendedName>
        <fullName evidence="10">Outer dense fiber protein 2</fullName>
    </recommendedName>
</protein>
<gene>
    <name evidence="8" type="ORF">PUN28_018943</name>
</gene>
<dbReference type="PANTHER" id="PTHR23162:SF10">
    <property type="entry name" value="FI13205P"/>
    <property type="match status" value="1"/>
</dbReference>
<sequence length="1132" mass="130764">MKKRQRLSAKNSSFSQKYSHVIHERLPTKAKSSQDSKRHSFRQSYFELPENYGYRDTSYLKKDVFDSLESLFDIKKPLKLCDVSSLTYQYCEQKSSNLFHAIKSEPNVETLFLQSFSPTNSKEYKKYDRVKIEQYAEDRIKTNEKPNLPLELSKSAELQLNDLIWNEKHFSVNMAENETPNGEIQADEENEPINEDISVNEEFAATVNDLKENETIIEQKDEDQIKDETKDENILIENKTDDKDDIEESEANDKLDEKKINDQDKIEENDLPEEQASYSISIPSKIMEDEVAESEDSVITDDIIIKLKIMNERCIQLTDEIQELKREVSELLEKPALTEEDSFIIDKKQNVLKSKLAELEQLMQKLQKTREQVELNNIEQDEVKKDKEPFEEILKKDRFEISQIQYPEDKLPRIIVCGYTDGLPKLVVADTERKGREKCYKKLTGKLTESLTMQEKLVKENAQLEDGRYKLEEVLLEKDKAVESLQKKVCGLQAQMRIIIKENMELSCQLATLNKLETRPTAYTYPDGFSSLTSPVLSARPHTSTQHKNDVYCRCKCCLQSPFVENLSPTTGTTCNSPRLTGGGSTTKDHYSADSNSLQNIEMCSRGPTVAKELLSRGTCPAELEDKLVFYNVNTKQLGEQLDSMETEVHNMKMELANVQLERQQLEQQRKLLKCTGPCAPCTCCPPPTSTCVTSAPGLPLSSIASKVPTVSAQITTQAPMCIGSCTNAAVGTSIYPQQQLRDLREQYARLQDDYKSKLCEVSCMRTEAEKLKQDTRDAKEEKERMEIKLIDVQERLKFLEAEKGKLEGYKEHLIEQEQALMVAKQRFREAQDELEEFRSLNQDQTIQLEDYRKKYLQAQQQVEEQRRQLDLMEMDNARMNENVTLEIGRVKNQFQEKLAELAPLPDILKQMQIKMQEAQQMRLLAERNCEDLSRELLGCKDKIQTLQNQLDVLRTENQALQDEKGYGKSEEMEAKCNELRHENERMKNTLTRFEEHEAQLQKRIDEKMHENTQLSSMLEQIREDSARQVARTKERCETMRKSMQGQIAEMEKQLAQCRATARAAQRDRDEIRQKMQSQVNNLNEAFKHAQGRIKSLQGHVNYLKTSYSNIFLGQGETPTNVPVDDSCDCNY</sequence>
<feature type="coiled-coil region" evidence="6">
    <location>
        <begin position="307"/>
        <end position="379"/>
    </location>
</feature>
<dbReference type="GO" id="GO:1902017">
    <property type="term" value="P:regulation of cilium assembly"/>
    <property type="evidence" value="ECO:0007669"/>
    <property type="project" value="TreeGrafter"/>
</dbReference>
<dbReference type="GO" id="GO:0005813">
    <property type="term" value="C:centrosome"/>
    <property type="evidence" value="ECO:0007669"/>
    <property type="project" value="UniProtKB-SubCell"/>
</dbReference>
<evidence type="ECO:0000256" key="1">
    <source>
        <dbReference type="ARBA" id="ARBA00004300"/>
    </source>
</evidence>
<feature type="compositionally biased region" description="Basic and acidic residues" evidence="7">
    <location>
        <begin position="214"/>
        <end position="242"/>
    </location>
</feature>
<dbReference type="AlphaFoldDB" id="A0AAW2EET6"/>
<keyword evidence="9" id="KW-1185">Reference proteome</keyword>
<feature type="region of interest" description="Disordered" evidence="7">
    <location>
        <begin position="214"/>
        <end position="273"/>
    </location>
</feature>
<dbReference type="EMBL" id="JADYXP020000024">
    <property type="protein sequence ID" value="KAL0101450.1"/>
    <property type="molecule type" value="Genomic_DNA"/>
</dbReference>
<keyword evidence="4 6" id="KW-0175">Coiled coil</keyword>
<reference evidence="8 9" key="1">
    <citation type="submission" date="2023-03" db="EMBL/GenBank/DDBJ databases">
        <title>High recombination rates correlate with genetic variation in Cardiocondyla obscurior ants.</title>
        <authorList>
            <person name="Errbii M."/>
        </authorList>
    </citation>
    <scope>NUCLEOTIDE SEQUENCE [LARGE SCALE GENOMIC DNA]</scope>
    <source>
        <strain evidence="8">Alpha-2009</strain>
        <tissue evidence="8">Whole body</tissue>
    </source>
</reference>
<evidence type="ECO:0000313" key="9">
    <source>
        <dbReference type="Proteomes" id="UP001430953"/>
    </source>
</evidence>
<evidence type="ECO:0000256" key="2">
    <source>
        <dbReference type="ARBA" id="ARBA00009316"/>
    </source>
</evidence>
<keyword evidence="5" id="KW-0206">Cytoskeleton</keyword>
<evidence type="ECO:0000256" key="3">
    <source>
        <dbReference type="ARBA" id="ARBA00022490"/>
    </source>
</evidence>
<name>A0AAW2EET6_9HYME</name>